<dbReference type="GO" id="GO:0003677">
    <property type="term" value="F:DNA binding"/>
    <property type="evidence" value="ECO:0007669"/>
    <property type="project" value="UniProtKB-KW"/>
</dbReference>
<reference evidence="3 4" key="1">
    <citation type="submission" date="2018-11" db="EMBL/GenBank/DDBJ databases">
        <title>Complete genome sequencing of the Actinobacteria Serinibacter sp. K3-2.</title>
        <authorList>
            <person name="Rakitin A.L."/>
            <person name="Beletsky A.V."/>
            <person name="Mardanov A.V."/>
            <person name="Ravin N.V."/>
            <person name="Gromova A.S."/>
            <person name="Filippova S.N."/>
            <person name="Gal'Chenko V.F."/>
        </authorList>
    </citation>
    <scope>NUCLEOTIDE SEQUENCE [LARGE SCALE GENOMIC DNA]</scope>
    <source>
        <strain evidence="3 4">K3-2</strain>
    </source>
</reference>
<dbReference type="EMBL" id="RHPJ01000003">
    <property type="protein sequence ID" value="TGO04338.1"/>
    <property type="molecule type" value="Genomic_DNA"/>
</dbReference>
<evidence type="ECO:0000259" key="2">
    <source>
        <dbReference type="PROSITE" id="PS50943"/>
    </source>
</evidence>
<dbReference type="GO" id="GO:0003700">
    <property type="term" value="F:DNA-binding transcription factor activity"/>
    <property type="evidence" value="ECO:0007669"/>
    <property type="project" value="TreeGrafter"/>
</dbReference>
<evidence type="ECO:0000313" key="3">
    <source>
        <dbReference type="EMBL" id="TGO04338.1"/>
    </source>
</evidence>
<dbReference type="PROSITE" id="PS50943">
    <property type="entry name" value="HTH_CROC1"/>
    <property type="match status" value="1"/>
</dbReference>
<dbReference type="InterPro" id="IPR001387">
    <property type="entry name" value="Cro/C1-type_HTH"/>
</dbReference>
<dbReference type="CDD" id="cd00093">
    <property type="entry name" value="HTH_XRE"/>
    <property type="match status" value="1"/>
</dbReference>
<dbReference type="AlphaFoldDB" id="A0A4Z1DZN9"/>
<dbReference type="GO" id="GO:0005829">
    <property type="term" value="C:cytosol"/>
    <property type="evidence" value="ECO:0007669"/>
    <property type="project" value="TreeGrafter"/>
</dbReference>
<dbReference type="InterPro" id="IPR014710">
    <property type="entry name" value="RmlC-like_jellyroll"/>
</dbReference>
<dbReference type="SUPFAM" id="SSF51182">
    <property type="entry name" value="RmlC-like cupins"/>
    <property type="match status" value="1"/>
</dbReference>
<dbReference type="Gene3D" id="2.60.120.10">
    <property type="entry name" value="Jelly Rolls"/>
    <property type="match status" value="1"/>
</dbReference>
<feature type="domain" description="HTH cro/C1-type" evidence="2">
    <location>
        <begin position="12"/>
        <end position="66"/>
    </location>
</feature>
<dbReference type="OrthoDB" id="9810578at2"/>
<dbReference type="Proteomes" id="UP000297318">
    <property type="component" value="Unassembled WGS sequence"/>
</dbReference>
<accession>A0A4Z1DZN9</accession>
<dbReference type="SMART" id="SM00530">
    <property type="entry name" value="HTH_XRE"/>
    <property type="match status" value="1"/>
</dbReference>
<organism evidence="3 4">
    <name type="scientific">Serinibacter arcticus</name>
    <dbReference type="NCBI Taxonomy" id="1655435"/>
    <lineage>
        <taxon>Bacteria</taxon>
        <taxon>Bacillati</taxon>
        <taxon>Actinomycetota</taxon>
        <taxon>Actinomycetes</taxon>
        <taxon>Micrococcales</taxon>
        <taxon>Beutenbergiaceae</taxon>
        <taxon>Serinibacter</taxon>
    </lineage>
</organism>
<evidence type="ECO:0000256" key="1">
    <source>
        <dbReference type="ARBA" id="ARBA00023125"/>
    </source>
</evidence>
<protein>
    <submittedName>
        <fullName evidence="3">Helix-turn-helix regulator</fullName>
    </submittedName>
</protein>
<comment type="caution">
    <text evidence="3">The sequence shown here is derived from an EMBL/GenBank/DDBJ whole genome shotgun (WGS) entry which is preliminary data.</text>
</comment>
<dbReference type="InterPro" id="IPR011051">
    <property type="entry name" value="RmlC_Cupin_sf"/>
</dbReference>
<dbReference type="Gene3D" id="1.10.260.40">
    <property type="entry name" value="lambda repressor-like DNA-binding domains"/>
    <property type="match status" value="1"/>
</dbReference>
<sequence>MNPLVSRVGERVRAVRRTRGLSLTALAEAAAIGKGSLSELENGVRNPTLATLYALAAPLGVPLATLLDDAAGAVVTDDGVSVVLLETRRSASSVREVYALDLDPGAVRTSPAHGSGVVEHLLVTSGSLEAGRVGAGAALAAGEHHTWTSDVEHVYRAGPRGAGAVLTILTGSPS</sequence>
<dbReference type="PANTHER" id="PTHR46797">
    <property type="entry name" value="HTH-TYPE TRANSCRIPTIONAL REGULATOR"/>
    <property type="match status" value="1"/>
</dbReference>
<keyword evidence="1" id="KW-0238">DNA-binding</keyword>
<evidence type="ECO:0000313" key="4">
    <source>
        <dbReference type="Proteomes" id="UP000297318"/>
    </source>
</evidence>
<dbReference type="InterPro" id="IPR010982">
    <property type="entry name" value="Lambda_DNA-bd_dom_sf"/>
</dbReference>
<dbReference type="SUPFAM" id="SSF47413">
    <property type="entry name" value="lambda repressor-like DNA-binding domains"/>
    <property type="match status" value="1"/>
</dbReference>
<dbReference type="RefSeq" id="WP_135849953.1">
    <property type="nucleotide sequence ID" value="NZ_RHPJ01000003.1"/>
</dbReference>
<keyword evidence="4" id="KW-1185">Reference proteome</keyword>
<proteinExistence type="predicted"/>
<dbReference type="InterPro" id="IPR050807">
    <property type="entry name" value="TransReg_Diox_bact_type"/>
</dbReference>
<dbReference type="Pfam" id="PF01381">
    <property type="entry name" value="HTH_3"/>
    <property type="match status" value="1"/>
</dbReference>
<name>A0A4Z1DZN9_9MICO</name>
<gene>
    <name evidence="3" type="ORF">SERN_1931</name>
</gene>
<dbReference type="PANTHER" id="PTHR46797:SF1">
    <property type="entry name" value="METHYLPHOSPHONATE SYNTHASE"/>
    <property type="match status" value="1"/>
</dbReference>